<dbReference type="PANTHER" id="PTHR43537:SF5">
    <property type="entry name" value="UXU OPERON TRANSCRIPTIONAL REGULATOR"/>
    <property type="match status" value="1"/>
</dbReference>
<feature type="domain" description="HTH gntR-type" evidence="4">
    <location>
        <begin position="6"/>
        <end position="74"/>
    </location>
</feature>
<dbReference type="SUPFAM" id="SSF46785">
    <property type="entry name" value="Winged helix' DNA-binding domain"/>
    <property type="match status" value="1"/>
</dbReference>
<keyword evidence="2" id="KW-0238">DNA-binding</keyword>
<dbReference type="CDD" id="cd07377">
    <property type="entry name" value="WHTH_GntR"/>
    <property type="match status" value="1"/>
</dbReference>
<comment type="caution">
    <text evidence="5">The sequence shown here is derived from an EMBL/GenBank/DDBJ whole genome shotgun (WGS) entry which is preliminary data.</text>
</comment>
<evidence type="ECO:0000313" key="6">
    <source>
        <dbReference type="Proteomes" id="UP001596504"/>
    </source>
</evidence>
<organism evidence="5 6">
    <name type="scientific">Saccharopolyspora griseoalba</name>
    <dbReference type="NCBI Taxonomy" id="1431848"/>
    <lineage>
        <taxon>Bacteria</taxon>
        <taxon>Bacillati</taxon>
        <taxon>Actinomycetota</taxon>
        <taxon>Actinomycetes</taxon>
        <taxon>Pseudonocardiales</taxon>
        <taxon>Pseudonocardiaceae</taxon>
        <taxon>Saccharopolyspora</taxon>
    </lineage>
</organism>
<sequence>MVVRPLSLPDELTEQLLGSIIDGTYPPGTALPSESEIAELFSVSRLTVRESVKALRAQRVVRVERGFGTYVNDPDRWTSLEPLIRATTARAPANDGLLEVRRLLLTAAAELAAGNRTDRDLAGLRAHLTAMREAADPDDFRAATGDFHRALVRATGNAYLPLVFEPFAPITAEDDLLRARGALAAVERGDAARAREAMNRPASQAVPEQSA</sequence>
<dbReference type="EMBL" id="JBHTCJ010000001">
    <property type="protein sequence ID" value="MFC7340027.1"/>
    <property type="molecule type" value="Genomic_DNA"/>
</dbReference>
<dbReference type="RefSeq" id="WP_380663193.1">
    <property type="nucleotide sequence ID" value="NZ_JBHTCJ010000001.1"/>
</dbReference>
<dbReference type="Pfam" id="PF07729">
    <property type="entry name" value="FCD"/>
    <property type="match status" value="1"/>
</dbReference>
<evidence type="ECO:0000259" key="4">
    <source>
        <dbReference type="PROSITE" id="PS50949"/>
    </source>
</evidence>
<evidence type="ECO:0000256" key="3">
    <source>
        <dbReference type="ARBA" id="ARBA00023163"/>
    </source>
</evidence>
<dbReference type="SMART" id="SM00345">
    <property type="entry name" value="HTH_GNTR"/>
    <property type="match status" value="1"/>
</dbReference>
<keyword evidence="3" id="KW-0804">Transcription</keyword>
<dbReference type="InterPro" id="IPR036388">
    <property type="entry name" value="WH-like_DNA-bd_sf"/>
</dbReference>
<dbReference type="InterPro" id="IPR000524">
    <property type="entry name" value="Tscrpt_reg_HTH_GntR"/>
</dbReference>
<dbReference type="Proteomes" id="UP001596504">
    <property type="component" value="Unassembled WGS sequence"/>
</dbReference>
<dbReference type="PRINTS" id="PR00035">
    <property type="entry name" value="HTHGNTR"/>
</dbReference>
<dbReference type="PROSITE" id="PS50949">
    <property type="entry name" value="HTH_GNTR"/>
    <property type="match status" value="1"/>
</dbReference>
<dbReference type="InterPro" id="IPR011711">
    <property type="entry name" value="GntR_C"/>
</dbReference>
<reference evidence="6" key="1">
    <citation type="journal article" date="2019" name="Int. J. Syst. Evol. Microbiol.">
        <title>The Global Catalogue of Microorganisms (GCM) 10K type strain sequencing project: providing services to taxonomists for standard genome sequencing and annotation.</title>
        <authorList>
            <consortium name="The Broad Institute Genomics Platform"/>
            <consortium name="The Broad Institute Genome Sequencing Center for Infectious Disease"/>
            <person name="Wu L."/>
            <person name="Ma J."/>
        </authorList>
    </citation>
    <scope>NUCLEOTIDE SEQUENCE [LARGE SCALE GENOMIC DNA]</scope>
    <source>
        <strain evidence="6">WLHS5</strain>
    </source>
</reference>
<dbReference type="Pfam" id="PF00392">
    <property type="entry name" value="GntR"/>
    <property type="match status" value="1"/>
</dbReference>
<gene>
    <name evidence="5" type="ORF">ACFQRI_01290</name>
</gene>
<keyword evidence="6" id="KW-1185">Reference proteome</keyword>
<evidence type="ECO:0000256" key="2">
    <source>
        <dbReference type="ARBA" id="ARBA00023125"/>
    </source>
</evidence>
<dbReference type="Gene3D" id="1.10.10.10">
    <property type="entry name" value="Winged helix-like DNA-binding domain superfamily/Winged helix DNA-binding domain"/>
    <property type="match status" value="1"/>
</dbReference>
<dbReference type="SUPFAM" id="SSF48008">
    <property type="entry name" value="GntR ligand-binding domain-like"/>
    <property type="match status" value="1"/>
</dbReference>
<name>A0ABW2LC20_9PSEU</name>
<dbReference type="SMART" id="SM00895">
    <property type="entry name" value="FCD"/>
    <property type="match status" value="1"/>
</dbReference>
<protein>
    <submittedName>
        <fullName evidence="5">FadR/GntR family transcriptional regulator</fullName>
    </submittedName>
</protein>
<evidence type="ECO:0000256" key="1">
    <source>
        <dbReference type="ARBA" id="ARBA00023015"/>
    </source>
</evidence>
<dbReference type="InterPro" id="IPR036390">
    <property type="entry name" value="WH_DNA-bd_sf"/>
</dbReference>
<proteinExistence type="predicted"/>
<dbReference type="InterPro" id="IPR008920">
    <property type="entry name" value="TF_FadR/GntR_C"/>
</dbReference>
<evidence type="ECO:0000313" key="5">
    <source>
        <dbReference type="EMBL" id="MFC7340027.1"/>
    </source>
</evidence>
<accession>A0ABW2LC20</accession>
<dbReference type="PANTHER" id="PTHR43537">
    <property type="entry name" value="TRANSCRIPTIONAL REGULATOR, GNTR FAMILY"/>
    <property type="match status" value="1"/>
</dbReference>
<keyword evidence="1" id="KW-0805">Transcription regulation</keyword>
<dbReference type="Gene3D" id="1.20.120.530">
    <property type="entry name" value="GntR ligand-binding domain-like"/>
    <property type="match status" value="1"/>
</dbReference>